<dbReference type="SUPFAM" id="SSF52091">
    <property type="entry name" value="SpoIIaa-like"/>
    <property type="match status" value="1"/>
</dbReference>
<accession>A0ABY6DUD6</accession>
<feature type="domain" description="STAS" evidence="2">
    <location>
        <begin position="31"/>
        <end position="105"/>
    </location>
</feature>
<evidence type="ECO:0000313" key="3">
    <source>
        <dbReference type="EMBL" id="UXY17962.1"/>
    </source>
</evidence>
<feature type="region of interest" description="Disordered" evidence="1">
    <location>
        <begin position="1"/>
        <end position="22"/>
    </location>
</feature>
<reference evidence="3" key="1">
    <citation type="submission" date="2022-10" db="EMBL/GenBank/DDBJ databases">
        <authorList>
            <person name="Mo P."/>
        </authorList>
    </citation>
    <scope>NUCLEOTIDE SEQUENCE</scope>
    <source>
        <strain evidence="3">HUAS 13-4</strain>
    </source>
</reference>
<dbReference type="InterPro" id="IPR058548">
    <property type="entry name" value="MlaB-like_STAS"/>
</dbReference>
<name>A0ABY6DUD6_9ACTN</name>
<evidence type="ECO:0000313" key="4">
    <source>
        <dbReference type="Proteomes" id="UP001061298"/>
    </source>
</evidence>
<dbReference type="Gene3D" id="3.30.750.24">
    <property type="entry name" value="STAS domain"/>
    <property type="match status" value="1"/>
</dbReference>
<proteinExistence type="predicted"/>
<evidence type="ECO:0000259" key="2">
    <source>
        <dbReference type="PROSITE" id="PS50801"/>
    </source>
</evidence>
<evidence type="ECO:0000256" key="1">
    <source>
        <dbReference type="SAM" id="MobiDB-lite"/>
    </source>
</evidence>
<dbReference type="PROSITE" id="PS50801">
    <property type="entry name" value="STAS"/>
    <property type="match status" value="1"/>
</dbReference>
<gene>
    <name evidence="3" type="ORF">N8I84_03860</name>
</gene>
<sequence length="119" mass="12806">MDTPQGTRRAAPQPLPTAALKGGPLRDRAGMRAVGEISLATQPVWERLLEELVDGDEPVCHLELSAVTFIDVRGAATLAAAARALGEGRRIVLWQPPASLSRTLELFWPELSVIEVAQS</sequence>
<keyword evidence="4" id="KW-1185">Reference proteome</keyword>
<dbReference type="InterPro" id="IPR036513">
    <property type="entry name" value="STAS_dom_sf"/>
</dbReference>
<dbReference type="Pfam" id="PF13466">
    <property type="entry name" value="STAS_2"/>
    <property type="match status" value="1"/>
</dbReference>
<organism evidence="3 4">
    <name type="scientific">Streptomyces cynarae</name>
    <dbReference type="NCBI Taxonomy" id="2981134"/>
    <lineage>
        <taxon>Bacteria</taxon>
        <taxon>Bacillati</taxon>
        <taxon>Actinomycetota</taxon>
        <taxon>Actinomycetes</taxon>
        <taxon>Kitasatosporales</taxon>
        <taxon>Streptomycetaceae</taxon>
        <taxon>Streptomyces</taxon>
    </lineage>
</organism>
<dbReference type="RefSeq" id="WP_263228150.1">
    <property type="nucleotide sequence ID" value="NZ_CP106793.1"/>
</dbReference>
<protein>
    <submittedName>
        <fullName evidence="3">STAS domain-containing protein</fullName>
    </submittedName>
</protein>
<dbReference type="Proteomes" id="UP001061298">
    <property type="component" value="Chromosome"/>
</dbReference>
<dbReference type="EMBL" id="CP106793">
    <property type="protein sequence ID" value="UXY17962.1"/>
    <property type="molecule type" value="Genomic_DNA"/>
</dbReference>
<dbReference type="InterPro" id="IPR002645">
    <property type="entry name" value="STAS_dom"/>
</dbReference>